<dbReference type="InterPro" id="IPR020846">
    <property type="entry name" value="MFS_dom"/>
</dbReference>
<dbReference type="Proteomes" id="UP000076964">
    <property type="component" value="Unassembled WGS sequence"/>
</dbReference>
<dbReference type="GO" id="GO:0022857">
    <property type="term" value="F:transmembrane transporter activity"/>
    <property type="evidence" value="ECO:0007669"/>
    <property type="project" value="InterPro"/>
</dbReference>
<feature type="transmembrane region" description="Helical" evidence="4">
    <location>
        <begin position="330"/>
        <end position="352"/>
    </location>
</feature>
<feature type="domain" description="Major facilitator superfamily (MFS) profile" evidence="5">
    <location>
        <begin position="12"/>
        <end position="382"/>
    </location>
</feature>
<sequence>MAPSDKKFRAQEIFLLSLAHFVHDVYTAFLSPLLPLLLEKLSLSLTRGGSLAAVIQLPSLMNPVLGFLADRVNLKYFVIFAPMFTAIFMSLIGLASNYFILLLMLFLVGISVAVFHVPAPVLIARMAGPRKGLAMSFFMVGGELARTVGPLIAVTLVSLWGLDGLWPVMFAGIAMSGILFLHLRKVDFISYQSKPRGPLMFSGFRRIFLPLTGVIAARSFMHGALTAFLPTYIKMRGGNLFLGGLALSVFEAAGVVGVLIAGPLSDFLGRSKTLAISLIGAPGFIFLFLETNGLWQFLALIGAGATLLSTTPVMLALVQEHAKESPAMANGIFMMLSFVLRSSMVIFIGLLADRFGLHTTYYISAILGMLALPLLFFLPHKV</sequence>
<organism evidence="6 7">
    <name type="scientific">Thermodesulfatator autotrophicus</name>
    <dbReference type="NCBI Taxonomy" id="1795632"/>
    <lineage>
        <taxon>Bacteria</taxon>
        <taxon>Pseudomonadati</taxon>
        <taxon>Thermodesulfobacteriota</taxon>
        <taxon>Thermodesulfobacteria</taxon>
        <taxon>Thermodesulfobacteriales</taxon>
        <taxon>Thermodesulfatatoraceae</taxon>
        <taxon>Thermodesulfatator</taxon>
    </lineage>
</organism>
<accession>A0A177E6K1</accession>
<feature type="transmembrane region" description="Helical" evidence="4">
    <location>
        <begin position="295"/>
        <end position="318"/>
    </location>
</feature>
<feature type="transmembrane region" description="Helical" evidence="4">
    <location>
        <begin position="12"/>
        <end position="38"/>
    </location>
</feature>
<evidence type="ECO:0000256" key="2">
    <source>
        <dbReference type="ARBA" id="ARBA00022989"/>
    </source>
</evidence>
<feature type="transmembrane region" description="Helical" evidence="4">
    <location>
        <begin position="240"/>
        <end position="261"/>
    </location>
</feature>
<dbReference type="InterPro" id="IPR011701">
    <property type="entry name" value="MFS"/>
</dbReference>
<evidence type="ECO:0000256" key="4">
    <source>
        <dbReference type="SAM" id="Phobius"/>
    </source>
</evidence>
<dbReference type="PANTHER" id="PTHR43129:SF1">
    <property type="entry name" value="FOSMIDOMYCIN RESISTANCE PROTEIN"/>
    <property type="match status" value="1"/>
</dbReference>
<evidence type="ECO:0000259" key="5">
    <source>
        <dbReference type="PROSITE" id="PS50850"/>
    </source>
</evidence>
<keyword evidence="1 4" id="KW-0812">Transmembrane</keyword>
<evidence type="ECO:0000256" key="1">
    <source>
        <dbReference type="ARBA" id="ARBA00022692"/>
    </source>
</evidence>
<feature type="transmembrane region" description="Helical" evidence="4">
    <location>
        <begin position="76"/>
        <end position="94"/>
    </location>
</feature>
<dbReference type="PROSITE" id="PS50850">
    <property type="entry name" value="MFS"/>
    <property type="match status" value="1"/>
</dbReference>
<dbReference type="Pfam" id="PF07690">
    <property type="entry name" value="MFS_1"/>
    <property type="match status" value="1"/>
</dbReference>
<dbReference type="AlphaFoldDB" id="A0A177E6K1"/>
<evidence type="ECO:0000256" key="3">
    <source>
        <dbReference type="ARBA" id="ARBA00023136"/>
    </source>
</evidence>
<keyword evidence="7" id="KW-1185">Reference proteome</keyword>
<dbReference type="RefSeq" id="WP_068542090.1">
    <property type="nucleotide sequence ID" value="NZ_LSFI01000026.1"/>
</dbReference>
<evidence type="ECO:0000313" key="6">
    <source>
        <dbReference type="EMBL" id="OAG27574.1"/>
    </source>
</evidence>
<evidence type="ECO:0000313" key="7">
    <source>
        <dbReference type="Proteomes" id="UP000076964"/>
    </source>
</evidence>
<dbReference type="InterPro" id="IPR036259">
    <property type="entry name" value="MFS_trans_sf"/>
</dbReference>
<dbReference type="EMBL" id="LSFI01000026">
    <property type="protein sequence ID" value="OAG27574.1"/>
    <property type="molecule type" value="Genomic_DNA"/>
</dbReference>
<reference evidence="6 7" key="1">
    <citation type="submission" date="2016-02" db="EMBL/GenBank/DDBJ databases">
        <title>Draft genome sequence of Thermodesulfatator sp. S606.</title>
        <authorList>
            <person name="Lai Q."/>
            <person name="Cao J."/>
            <person name="Dupont S."/>
            <person name="Shao Z."/>
            <person name="Jebbar M."/>
            <person name="Alain K."/>
        </authorList>
    </citation>
    <scope>NUCLEOTIDE SEQUENCE [LARGE SCALE GENOMIC DNA]</scope>
    <source>
        <strain evidence="6 7">S606</strain>
    </source>
</reference>
<name>A0A177E6K1_9BACT</name>
<dbReference type="GO" id="GO:0005886">
    <property type="term" value="C:plasma membrane"/>
    <property type="evidence" value="ECO:0007669"/>
    <property type="project" value="TreeGrafter"/>
</dbReference>
<keyword evidence="2 4" id="KW-1133">Transmembrane helix</keyword>
<feature type="transmembrane region" description="Helical" evidence="4">
    <location>
        <begin position="100"/>
        <end position="123"/>
    </location>
</feature>
<feature type="transmembrane region" description="Helical" evidence="4">
    <location>
        <begin position="144"/>
        <end position="162"/>
    </location>
</feature>
<feature type="transmembrane region" description="Helical" evidence="4">
    <location>
        <begin position="358"/>
        <end position="378"/>
    </location>
</feature>
<dbReference type="CDD" id="cd17478">
    <property type="entry name" value="MFS_FsR"/>
    <property type="match status" value="1"/>
</dbReference>
<dbReference type="STRING" id="1795632.TH606_06310"/>
<dbReference type="OrthoDB" id="9770492at2"/>
<dbReference type="Gene3D" id="1.20.1250.20">
    <property type="entry name" value="MFS general substrate transporter like domains"/>
    <property type="match status" value="2"/>
</dbReference>
<protein>
    <submittedName>
        <fullName evidence="6">Permease</fullName>
    </submittedName>
</protein>
<feature type="transmembrane region" description="Helical" evidence="4">
    <location>
        <begin position="207"/>
        <end position="228"/>
    </location>
</feature>
<feature type="transmembrane region" description="Helical" evidence="4">
    <location>
        <begin position="50"/>
        <end position="69"/>
    </location>
</feature>
<dbReference type="PANTHER" id="PTHR43129">
    <property type="entry name" value="FOSMIDOMYCIN RESISTANCE PROTEIN"/>
    <property type="match status" value="1"/>
</dbReference>
<proteinExistence type="predicted"/>
<keyword evidence="3 4" id="KW-0472">Membrane</keyword>
<feature type="transmembrane region" description="Helical" evidence="4">
    <location>
        <begin position="273"/>
        <end position="289"/>
    </location>
</feature>
<gene>
    <name evidence="6" type="ORF">TH606_06310</name>
</gene>
<feature type="transmembrane region" description="Helical" evidence="4">
    <location>
        <begin position="168"/>
        <end position="186"/>
    </location>
</feature>
<comment type="caution">
    <text evidence="6">The sequence shown here is derived from an EMBL/GenBank/DDBJ whole genome shotgun (WGS) entry which is preliminary data.</text>
</comment>
<dbReference type="SUPFAM" id="SSF103473">
    <property type="entry name" value="MFS general substrate transporter"/>
    <property type="match status" value="1"/>
</dbReference>